<dbReference type="Pfam" id="PF00248">
    <property type="entry name" value="Aldo_ket_red"/>
    <property type="match status" value="1"/>
</dbReference>
<organism evidence="3 4">
    <name type="scientific">Candidatus Acutalibacter pullicola</name>
    <dbReference type="NCBI Taxonomy" id="2838417"/>
    <lineage>
        <taxon>Bacteria</taxon>
        <taxon>Bacillati</taxon>
        <taxon>Bacillota</taxon>
        <taxon>Clostridia</taxon>
        <taxon>Eubacteriales</taxon>
        <taxon>Acutalibacteraceae</taxon>
        <taxon>Acutalibacter</taxon>
    </lineage>
</organism>
<keyword evidence="1" id="KW-0560">Oxidoreductase</keyword>
<dbReference type="PANTHER" id="PTHR43625:SF77">
    <property type="entry name" value="ALDO-KETO REDUCTASE"/>
    <property type="match status" value="1"/>
</dbReference>
<name>A0A9D2MYM2_9FIRM</name>
<dbReference type="InterPro" id="IPR050791">
    <property type="entry name" value="Aldo-Keto_reductase"/>
</dbReference>
<sequence>MQVRTLGNTDLQISAVGLGCMGLSHAFGTPLERAEAAEKVRKAFDLGYTFFDTAECYTGTNPDGTTAYNEEAVGDGIQGIRDKIVLCTKCGVRHLGDHLEMDSRPETIRKSLEGSLRRLKTDYIDLYYQHRVDPQVEPEVVADTMAQLIKEGKIRAWGISAVSEEYLRRAHKVCPVSAVQNMYNLIDRDTESLFPTLEELGITLVAYTPLAKGFLSGSYLERPTFDHPEDNRSGRYQFSEEGFRYYQAALDLLRSIAQEKNATMAQIALAWMLCKKPWIVPIPGTRNVSRMEENAKASDLTLLPQEVEQIDAALDRLHLASTSSRRLH</sequence>
<dbReference type="InterPro" id="IPR023210">
    <property type="entry name" value="NADP_OxRdtase_dom"/>
</dbReference>
<dbReference type="Gene3D" id="3.20.20.100">
    <property type="entry name" value="NADP-dependent oxidoreductase domain"/>
    <property type="match status" value="1"/>
</dbReference>
<dbReference type="Proteomes" id="UP000826793">
    <property type="component" value="Unassembled WGS sequence"/>
</dbReference>
<feature type="domain" description="NADP-dependent oxidoreductase" evidence="2">
    <location>
        <begin position="17"/>
        <end position="314"/>
    </location>
</feature>
<dbReference type="GO" id="GO:0016491">
    <property type="term" value="F:oxidoreductase activity"/>
    <property type="evidence" value="ECO:0007669"/>
    <property type="project" value="UniProtKB-KW"/>
</dbReference>
<evidence type="ECO:0000259" key="2">
    <source>
        <dbReference type="Pfam" id="PF00248"/>
    </source>
</evidence>
<proteinExistence type="predicted"/>
<reference evidence="3" key="1">
    <citation type="journal article" date="2021" name="PeerJ">
        <title>Extensive microbial diversity within the chicken gut microbiome revealed by metagenomics and culture.</title>
        <authorList>
            <person name="Gilroy R."/>
            <person name="Ravi A."/>
            <person name="Getino M."/>
            <person name="Pursley I."/>
            <person name="Horton D.L."/>
            <person name="Alikhan N.F."/>
            <person name="Baker D."/>
            <person name="Gharbi K."/>
            <person name="Hall N."/>
            <person name="Watson M."/>
            <person name="Adriaenssens E.M."/>
            <person name="Foster-Nyarko E."/>
            <person name="Jarju S."/>
            <person name="Secka A."/>
            <person name="Antonio M."/>
            <person name="Oren A."/>
            <person name="Chaudhuri R.R."/>
            <person name="La Ragione R."/>
            <person name="Hildebrand F."/>
            <person name="Pallen M.J."/>
        </authorList>
    </citation>
    <scope>NUCLEOTIDE SEQUENCE</scope>
    <source>
        <strain evidence="3">CHK185-1770</strain>
    </source>
</reference>
<dbReference type="EMBL" id="DWXG01000074">
    <property type="protein sequence ID" value="HJB98675.1"/>
    <property type="molecule type" value="Genomic_DNA"/>
</dbReference>
<reference evidence="3" key="2">
    <citation type="submission" date="2021-04" db="EMBL/GenBank/DDBJ databases">
        <authorList>
            <person name="Gilroy R."/>
        </authorList>
    </citation>
    <scope>NUCLEOTIDE SEQUENCE</scope>
    <source>
        <strain evidence="3">CHK185-1770</strain>
    </source>
</reference>
<comment type="caution">
    <text evidence="3">The sequence shown here is derived from an EMBL/GenBank/DDBJ whole genome shotgun (WGS) entry which is preliminary data.</text>
</comment>
<dbReference type="GO" id="GO:0005737">
    <property type="term" value="C:cytoplasm"/>
    <property type="evidence" value="ECO:0007669"/>
    <property type="project" value="TreeGrafter"/>
</dbReference>
<evidence type="ECO:0000313" key="4">
    <source>
        <dbReference type="Proteomes" id="UP000826793"/>
    </source>
</evidence>
<dbReference type="PANTHER" id="PTHR43625">
    <property type="entry name" value="AFLATOXIN B1 ALDEHYDE REDUCTASE"/>
    <property type="match status" value="1"/>
</dbReference>
<gene>
    <name evidence="3" type="ORF">H9710_08865</name>
</gene>
<accession>A0A9D2MYM2</accession>
<evidence type="ECO:0000313" key="3">
    <source>
        <dbReference type="EMBL" id="HJB98675.1"/>
    </source>
</evidence>
<dbReference type="AlphaFoldDB" id="A0A9D2MYM2"/>
<evidence type="ECO:0000256" key="1">
    <source>
        <dbReference type="ARBA" id="ARBA00023002"/>
    </source>
</evidence>
<dbReference type="InterPro" id="IPR036812">
    <property type="entry name" value="NAD(P)_OxRdtase_dom_sf"/>
</dbReference>
<protein>
    <submittedName>
        <fullName evidence="3">Aldo/keto reductase</fullName>
    </submittedName>
</protein>
<dbReference type="SUPFAM" id="SSF51430">
    <property type="entry name" value="NAD(P)-linked oxidoreductase"/>
    <property type="match status" value="1"/>
</dbReference>